<gene>
    <name evidence="1" type="ORF">B296_00043451</name>
</gene>
<proteinExistence type="predicted"/>
<sequence>MSVITFENPVINNWLAQCLQLSNAGGRLIISSDGVWDALASEVALNYSRGLPADVAADQIVKVKLENFETKGSSFRKSFGSE</sequence>
<dbReference type="AlphaFoldDB" id="A0A444FZD4"/>
<comment type="caution">
    <text evidence="1">The sequence shown here is derived from an EMBL/GenBank/DDBJ whole genome shotgun (WGS) entry which is preliminary data.</text>
</comment>
<protein>
    <submittedName>
        <fullName evidence="1">Uncharacterized protein</fullName>
    </submittedName>
</protein>
<dbReference type="Proteomes" id="UP000287651">
    <property type="component" value="Unassembled WGS sequence"/>
</dbReference>
<dbReference type="SUPFAM" id="SSF81606">
    <property type="entry name" value="PP2C-like"/>
    <property type="match status" value="1"/>
</dbReference>
<evidence type="ECO:0000313" key="2">
    <source>
        <dbReference type="Proteomes" id="UP000287651"/>
    </source>
</evidence>
<name>A0A444FZD4_ENSVE</name>
<dbReference type="EMBL" id="AMZH03007013">
    <property type="protein sequence ID" value="RRT62367.1"/>
    <property type="molecule type" value="Genomic_DNA"/>
</dbReference>
<reference evidence="1 2" key="1">
    <citation type="journal article" date="2014" name="Agronomy (Basel)">
        <title>A Draft Genome Sequence for Ensete ventricosum, the Drought-Tolerant Tree Against Hunger.</title>
        <authorList>
            <person name="Harrison J."/>
            <person name="Moore K.A."/>
            <person name="Paszkiewicz K."/>
            <person name="Jones T."/>
            <person name="Grant M."/>
            <person name="Ambacheew D."/>
            <person name="Muzemil S."/>
            <person name="Studholme D.J."/>
        </authorList>
    </citation>
    <scope>NUCLEOTIDE SEQUENCE [LARGE SCALE GENOMIC DNA]</scope>
</reference>
<evidence type="ECO:0000313" key="1">
    <source>
        <dbReference type="EMBL" id="RRT62367.1"/>
    </source>
</evidence>
<dbReference type="InterPro" id="IPR036457">
    <property type="entry name" value="PPM-type-like_dom_sf"/>
</dbReference>
<accession>A0A444FZD4</accession>
<organism evidence="1 2">
    <name type="scientific">Ensete ventricosum</name>
    <name type="common">Abyssinian banana</name>
    <name type="synonym">Musa ensete</name>
    <dbReference type="NCBI Taxonomy" id="4639"/>
    <lineage>
        <taxon>Eukaryota</taxon>
        <taxon>Viridiplantae</taxon>
        <taxon>Streptophyta</taxon>
        <taxon>Embryophyta</taxon>
        <taxon>Tracheophyta</taxon>
        <taxon>Spermatophyta</taxon>
        <taxon>Magnoliopsida</taxon>
        <taxon>Liliopsida</taxon>
        <taxon>Zingiberales</taxon>
        <taxon>Musaceae</taxon>
        <taxon>Ensete</taxon>
    </lineage>
</organism>